<dbReference type="RefSeq" id="WP_188648398.1">
    <property type="nucleotide sequence ID" value="NZ_BMHQ01000009.1"/>
</dbReference>
<keyword evidence="4" id="KW-1185">Reference proteome</keyword>
<keyword evidence="1" id="KW-1133">Transmembrane helix</keyword>
<evidence type="ECO:0000313" key="4">
    <source>
        <dbReference type="Proteomes" id="UP000625210"/>
    </source>
</evidence>
<feature type="signal peptide" evidence="2">
    <location>
        <begin position="1"/>
        <end position="24"/>
    </location>
</feature>
<evidence type="ECO:0000256" key="1">
    <source>
        <dbReference type="SAM" id="Phobius"/>
    </source>
</evidence>
<dbReference type="AlphaFoldDB" id="A0A8J2YEG7"/>
<keyword evidence="2" id="KW-0732">Signal</keyword>
<evidence type="ECO:0000313" key="3">
    <source>
        <dbReference type="EMBL" id="GGE23381.1"/>
    </source>
</evidence>
<reference evidence="3" key="1">
    <citation type="journal article" date="2014" name="Int. J. Syst. Evol. Microbiol.">
        <title>Complete genome sequence of Corynebacterium casei LMG S-19264T (=DSM 44701T), isolated from a smear-ripened cheese.</title>
        <authorList>
            <consortium name="US DOE Joint Genome Institute (JGI-PGF)"/>
            <person name="Walter F."/>
            <person name="Albersmeier A."/>
            <person name="Kalinowski J."/>
            <person name="Ruckert C."/>
        </authorList>
    </citation>
    <scope>NUCLEOTIDE SEQUENCE</scope>
    <source>
        <strain evidence="3">CGMCC 1.15179</strain>
    </source>
</reference>
<accession>A0A8J2YEG7</accession>
<gene>
    <name evidence="3" type="ORF">GCM10011571_26870</name>
</gene>
<keyword evidence="1" id="KW-0812">Transmembrane</keyword>
<organism evidence="3 4">
    <name type="scientific">Marinithermofilum abyssi</name>
    <dbReference type="NCBI Taxonomy" id="1571185"/>
    <lineage>
        <taxon>Bacteria</taxon>
        <taxon>Bacillati</taxon>
        <taxon>Bacillota</taxon>
        <taxon>Bacilli</taxon>
        <taxon>Bacillales</taxon>
        <taxon>Thermoactinomycetaceae</taxon>
        <taxon>Marinithermofilum</taxon>
    </lineage>
</organism>
<feature type="transmembrane region" description="Helical" evidence="1">
    <location>
        <begin position="268"/>
        <end position="287"/>
    </location>
</feature>
<dbReference type="Proteomes" id="UP000625210">
    <property type="component" value="Unassembled WGS sequence"/>
</dbReference>
<keyword evidence="1" id="KW-0472">Membrane</keyword>
<name>A0A8J2YEG7_9BACL</name>
<evidence type="ECO:0000256" key="2">
    <source>
        <dbReference type="SAM" id="SignalP"/>
    </source>
</evidence>
<sequence>MKRYTAVIMALFFLVGMVPGQVAAKEIHPDITVKTGLVTDRDTGKVEGIRVKARLATDQRVKGTWKFRYRYYQKVRTKEGKNITVKRTKRLYSKKGRAWIPIEKPGERKLFIVFKGKVGNQVVEEEKTVTLEIPRMRMWADKKKGRAPTHIQGAVTGKAVKGRWAIAVARQGGRILHLHEGGARIVVDLPPGEYLLRGVFYGEVDGSPLAMEETKRLVVGNKESDTYVIKGLNNEFRTTEEARDVIKGMKQSGWLTESDRTYADQTMLLWWAAAGVILTGVLGWLVYRRNRR</sequence>
<feature type="chain" id="PRO_5035240466" description="Carboxypeptidase regulatory-like domain-containing protein" evidence="2">
    <location>
        <begin position="25"/>
        <end position="292"/>
    </location>
</feature>
<protein>
    <recommendedName>
        <fullName evidence="5">Carboxypeptidase regulatory-like domain-containing protein</fullName>
    </recommendedName>
</protein>
<comment type="caution">
    <text evidence="3">The sequence shown here is derived from an EMBL/GenBank/DDBJ whole genome shotgun (WGS) entry which is preliminary data.</text>
</comment>
<proteinExistence type="predicted"/>
<evidence type="ECO:0008006" key="5">
    <source>
        <dbReference type="Google" id="ProtNLM"/>
    </source>
</evidence>
<dbReference type="EMBL" id="BMHQ01000009">
    <property type="protein sequence ID" value="GGE23381.1"/>
    <property type="molecule type" value="Genomic_DNA"/>
</dbReference>
<reference evidence="3" key="2">
    <citation type="submission" date="2020-09" db="EMBL/GenBank/DDBJ databases">
        <authorList>
            <person name="Sun Q."/>
            <person name="Zhou Y."/>
        </authorList>
    </citation>
    <scope>NUCLEOTIDE SEQUENCE</scope>
    <source>
        <strain evidence="3">CGMCC 1.15179</strain>
    </source>
</reference>